<dbReference type="AlphaFoldDB" id="L1ITZ6"/>
<evidence type="ECO:0000313" key="3">
    <source>
        <dbReference type="EnsemblProtists" id="EKX39349"/>
    </source>
</evidence>
<proteinExistence type="predicted"/>
<dbReference type="EMBL" id="JH993040">
    <property type="protein sequence ID" value="EKX39349.1"/>
    <property type="molecule type" value="Genomic_DNA"/>
</dbReference>
<dbReference type="OMA" id="AYHNESW"/>
<accession>L1ITZ6</accession>
<dbReference type="InterPro" id="IPR000608">
    <property type="entry name" value="UBC"/>
</dbReference>
<dbReference type="Pfam" id="PF00179">
    <property type="entry name" value="UQ_con"/>
    <property type="match status" value="1"/>
</dbReference>
<dbReference type="OrthoDB" id="1158011at2759"/>
<feature type="domain" description="UBC core" evidence="1">
    <location>
        <begin position="1"/>
        <end position="70"/>
    </location>
</feature>
<dbReference type="STRING" id="905079.L1ITZ6"/>
<dbReference type="Proteomes" id="UP000011087">
    <property type="component" value="Unassembled WGS sequence"/>
</dbReference>
<dbReference type="HOGENOM" id="CLU_2765759_0_0_1"/>
<dbReference type="RefSeq" id="XP_005826329.1">
    <property type="nucleotide sequence ID" value="XM_005826272.1"/>
</dbReference>
<evidence type="ECO:0000313" key="4">
    <source>
        <dbReference type="Proteomes" id="UP000011087"/>
    </source>
</evidence>
<dbReference type="GeneID" id="17296052"/>
<organism evidence="2">
    <name type="scientific">Guillardia theta (strain CCMP2712)</name>
    <name type="common">Cryptophyte</name>
    <dbReference type="NCBI Taxonomy" id="905079"/>
    <lineage>
        <taxon>Eukaryota</taxon>
        <taxon>Cryptophyceae</taxon>
        <taxon>Pyrenomonadales</taxon>
        <taxon>Geminigeraceae</taxon>
        <taxon>Guillardia</taxon>
    </lineage>
</organism>
<evidence type="ECO:0000259" key="1">
    <source>
        <dbReference type="PROSITE" id="PS50127"/>
    </source>
</evidence>
<dbReference type="KEGG" id="gtt:GUITHDRAFT_76402"/>
<dbReference type="PROSITE" id="PS50127">
    <property type="entry name" value="UBC_2"/>
    <property type="match status" value="1"/>
</dbReference>
<evidence type="ECO:0000313" key="2">
    <source>
        <dbReference type="EMBL" id="EKX39349.1"/>
    </source>
</evidence>
<keyword evidence="4" id="KW-1185">Reference proteome</keyword>
<dbReference type="EnsemblProtists" id="EKX39349">
    <property type="protein sequence ID" value="EKX39349"/>
    <property type="gene ID" value="GUITHDRAFT_76402"/>
</dbReference>
<reference evidence="4" key="2">
    <citation type="submission" date="2012-11" db="EMBL/GenBank/DDBJ databases">
        <authorList>
            <person name="Kuo A."/>
            <person name="Curtis B.A."/>
            <person name="Tanifuji G."/>
            <person name="Burki F."/>
            <person name="Gruber A."/>
            <person name="Irimia M."/>
            <person name="Maruyama S."/>
            <person name="Arias M.C."/>
            <person name="Ball S.G."/>
            <person name="Gile G.H."/>
            <person name="Hirakawa Y."/>
            <person name="Hopkins J.F."/>
            <person name="Rensing S.A."/>
            <person name="Schmutz J."/>
            <person name="Symeonidi A."/>
            <person name="Elias M."/>
            <person name="Eveleigh R.J."/>
            <person name="Herman E.K."/>
            <person name="Klute M.J."/>
            <person name="Nakayama T."/>
            <person name="Obornik M."/>
            <person name="Reyes-Prieto A."/>
            <person name="Armbrust E.V."/>
            <person name="Aves S.J."/>
            <person name="Beiko R.G."/>
            <person name="Coutinho P."/>
            <person name="Dacks J.B."/>
            <person name="Durnford D.G."/>
            <person name="Fast N.M."/>
            <person name="Green B.R."/>
            <person name="Grisdale C."/>
            <person name="Hempe F."/>
            <person name="Henrissat B."/>
            <person name="Hoppner M.P."/>
            <person name="Ishida K.-I."/>
            <person name="Kim E."/>
            <person name="Koreny L."/>
            <person name="Kroth P.G."/>
            <person name="Liu Y."/>
            <person name="Malik S.-B."/>
            <person name="Maier U.G."/>
            <person name="McRose D."/>
            <person name="Mock T."/>
            <person name="Neilson J.A."/>
            <person name="Onodera N.T."/>
            <person name="Poole A.M."/>
            <person name="Pritham E.J."/>
            <person name="Richards T.A."/>
            <person name="Rocap G."/>
            <person name="Roy S.W."/>
            <person name="Sarai C."/>
            <person name="Schaack S."/>
            <person name="Shirato S."/>
            <person name="Slamovits C.H."/>
            <person name="Spencer D.F."/>
            <person name="Suzuki S."/>
            <person name="Worden A.Z."/>
            <person name="Zauner S."/>
            <person name="Barry K."/>
            <person name="Bell C."/>
            <person name="Bharti A.K."/>
            <person name="Crow J.A."/>
            <person name="Grimwood J."/>
            <person name="Kramer R."/>
            <person name="Lindquist E."/>
            <person name="Lucas S."/>
            <person name="Salamov A."/>
            <person name="McFadden G.I."/>
            <person name="Lane C.E."/>
            <person name="Keeling P.J."/>
            <person name="Gray M.W."/>
            <person name="Grigoriev I.V."/>
            <person name="Archibald J.M."/>
        </authorList>
    </citation>
    <scope>NUCLEOTIDE SEQUENCE</scope>
    <source>
        <strain evidence="4">CCMP2712</strain>
    </source>
</reference>
<dbReference type="eggNOG" id="KOG0428">
    <property type="taxonomic scope" value="Eukaryota"/>
</dbReference>
<dbReference type="SUPFAM" id="SSF54495">
    <property type="entry name" value="UBC-like"/>
    <property type="match status" value="1"/>
</dbReference>
<dbReference type="PaxDb" id="55529-EKX39349"/>
<name>L1ITZ6_GUITC</name>
<dbReference type="Gene3D" id="3.10.110.10">
    <property type="entry name" value="Ubiquitin Conjugating Enzyme"/>
    <property type="match status" value="1"/>
</dbReference>
<feature type="non-terminal residue" evidence="2">
    <location>
        <position position="1"/>
    </location>
</feature>
<protein>
    <recommendedName>
        <fullName evidence="1">UBC core domain-containing protein</fullName>
    </recommendedName>
</protein>
<reference evidence="3" key="3">
    <citation type="submission" date="2015-06" db="UniProtKB">
        <authorList>
            <consortium name="EnsemblProtists"/>
        </authorList>
    </citation>
    <scope>IDENTIFICATION</scope>
</reference>
<sequence>MEDDILDWHFVLLGAPESPFARGLYHGRIQLDRDYPMKPPRVIFLTQSGRFELGTPLCLSITSHHAECWQ</sequence>
<reference evidence="2 4" key="1">
    <citation type="journal article" date="2012" name="Nature">
        <title>Algal genomes reveal evolutionary mosaicism and the fate of nucleomorphs.</title>
        <authorList>
            <consortium name="DOE Joint Genome Institute"/>
            <person name="Curtis B.A."/>
            <person name="Tanifuji G."/>
            <person name="Burki F."/>
            <person name="Gruber A."/>
            <person name="Irimia M."/>
            <person name="Maruyama S."/>
            <person name="Arias M.C."/>
            <person name="Ball S.G."/>
            <person name="Gile G.H."/>
            <person name="Hirakawa Y."/>
            <person name="Hopkins J.F."/>
            <person name="Kuo A."/>
            <person name="Rensing S.A."/>
            <person name="Schmutz J."/>
            <person name="Symeonidi A."/>
            <person name="Elias M."/>
            <person name="Eveleigh R.J."/>
            <person name="Herman E.K."/>
            <person name="Klute M.J."/>
            <person name="Nakayama T."/>
            <person name="Obornik M."/>
            <person name="Reyes-Prieto A."/>
            <person name="Armbrust E.V."/>
            <person name="Aves S.J."/>
            <person name="Beiko R.G."/>
            <person name="Coutinho P."/>
            <person name="Dacks J.B."/>
            <person name="Durnford D.G."/>
            <person name="Fast N.M."/>
            <person name="Green B.R."/>
            <person name="Grisdale C.J."/>
            <person name="Hempel F."/>
            <person name="Henrissat B."/>
            <person name="Hoppner M.P."/>
            <person name="Ishida K."/>
            <person name="Kim E."/>
            <person name="Koreny L."/>
            <person name="Kroth P.G."/>
            <person name="Liu Y."/>
            <person name="Malik S.B."/>
            <person name="Maier U.G."/>
            <person name="McRose D."/>
            <person name="Mock T."/>
            <person name="Neilson J.A."/>
            <person name="Onodera N.T."/>
            <person name="Poole A.M."/>
            <person name="Pritham E.J."/>
            <person name="Richards T.A."/>
            <person name="Rocap G."/>
            <person name="Roy S.W."/>
            <person name="Sarai C."/>
            <person name="Schaack S."/>
            <person name="Shirato S."/>
            <person name="Slamovits C.H."/>
            <person name="Spencer D.F."/>
            <person name="Suzuki S."/>
            <person name="Worden A.Z."/>
            <person name="Zauner S."/>
            <person name="Barry K."/>
            <person name="Bell C."/>
            <person name="Bharti A.K."/>
            <person name="Crow J.A."/>
            <person name="Grimwood J."/>
            <person name="Kramer R."/>
            <person name="Lindquist E."/>
            <person name="Lucas S."/>
            <person name="Salamov A."/>
            <person name="McFadden G.I."/>
            <person name="Lane C.E."/>
            <person name="Keeling P.J."/>
            <person name="Gray M.W."/>
            <person name="Grigoriev I.V."/>
            <person name="Archibald J.M."/>
        </authorList>
    </citation>
    <scope>NUCLEOTIDE SEQUENCE</scope>
    <source>
        <strain evidence="2 4">CCMP2712</strain>
    </source>
</reference>
<dbReference type="InterPro" id="IPR016135">
    <property type="entry name" value="UBQ-conjugating_enzyme/RWD"/>
</dbReference>
<gene>
    <name evidence="2" type="ORF">GUITHDRAFT_76402</name>
</gene>